<protein>
    <submittedName>
        <fullName evidence="2">Folate-binding protein YgfZ</fullName>
    </submittedName>
</protein>
<accession>A0AA43S5L2</accession>
<dbReference type="InterPro" id="IPR045179">
    <property type="entry name" value="YgfZ/GcvT"/>
</dbReference>
<reference evidence="2" key="1">
    <citation type="submission" date="2023-04" db="EMBL/GenBank/DDBJ databases">
        <title>Genome Encyclopedia of Bacteria and Archaea VI: Functional Genomics of Type Strains.</title>
        <authorList>
            <person name="Whitman W."/>
        </authorList>
    </citation>
    <scope>NUCLEOTIDE SEQUENCE</scope>
    <source>
        <strain evidence="2">Enz.4-51</strain>
    </source>
</reference>
<evidence type="ECO:0000313" key="2">
    <source>
        <dbReference type="EMBL" id="MDH6503487.1"/>
    </source>
</evidence>
<name>A0AA43S5L2_9BURK</name>
<dbReference type="Proteomes" id="UP001161160">
    <property type="component" value="Unassembled WGS sequence"/>
</dbReference>
<dbReference type="Gene3D" id="2.40.30.160">
    <property type="match status" value="1"/>
</dbReference>
<dbReference type="InterPro" id="IPR017703">
    <property type="entry name" value="YgfZ/GCV_T_CS"/>
</dbReference>
<dbReference type="RefSeq" id="WP_280756599.1">
    <property type="nucleotide sequence ID" value="NZ_JARXXW010000008.1"/>
</dbReference>
<dbReference type="GO" id="GO:0016226">
    <property type="term" value="P:iron-sulfur cluster assembly"/>
    <property type="evidence" value="ECO:0007669"/>
    <property type="project" value="TreeGrafter"/>
</dbReference>
<sequence length="336" mass="36719">MTKQTQNNPHFSNPLHQGLTALPQWGLIFVEGPDAATFLQNQLSNSVLGLKRTLSPEIAKGNGAVRLVGYCNPKGRLMASAWLGLFPVNDTSDDRFALFISRDIATAFAKRLSMFVLRSKVTVKDVSDEWLISGIYDENKPIDDLHAAAGTIGLRMPDVAINTLSYGRILVAEPASVSKPTKESTTECQNMWNYLEVMSAIPRIVLATQEQFVPQMINFESVAGVDFKKGCYPGQEIVARSQYRGVIKRRLQLAHGSNDPVTLAFFQAGVEVFNSGDPSQPAGMIVLAAANSFDNARIDLQVECKLEALEAGELRVANPEGPALKIDALPYPLIEI</sequence>
<comment type="caution">
    <text evidence="2">The sequence shown here is derived from an EMBL/GenBank/DDBJ whole genome shotgun (WGS) entry which is preliminary data.</text>
</comment>
<dbReference type="PANTHER" id="PTHR22602">
    <property type="entry name" value="TRANSFERASE CAF17, MITOCHONDRIAL-RELATED"/>
    <property type="match status" value="1"/>
</dbReference>
<evidence type="ECO:0000256" key="1">
    <source>
        <dbReference type="ARBA" id="ARBA00022946"/>
    </source>
</evidence>
<evidence type="ECO:0000313" key="3">
    <source>
        <dbReference type="Proteomes" id="UP001161160"/>
    </source>
</evidence>
<dbReference type="EMBL" id="JARXYA010000003">
    <property type="protein sequence ID" value="MDH6503487.1"/>
    <property type="molecule type" value="Genomic_DNA"/>
</dbReference>
<gene>
    <name evidence="2" type="ORF">M2127_000777</name>
</gene>
<keyword evidence="3" id="KW-1185">Reference proteome</keyword>
<dbReference type="NCBIfam" id="TIGR03317">
    <property type="entry name" value="ygfZ_signature"/>
    <property type="match status" value="1"/>
</dbReference>
<dbReference type="Gene3D" id="3.30.1360.120">
    <property type="entry name" value="Probable tRNA modification gtpase trme, domain 1"/>
    <property type="match status" value="1"/>
</dbReference>
<organism evidence="2 3">
    <name type="scientific">Polynucleobacter sphagniphilus</name>
    <dbReference type="NCBI Taxonomy" id="1743169"/>
    <lineage>
        <taxon>Bacteria</taxon>
        <taxon>Pseudomonadati</taxon>
        <taxon>Pseudomonadota</taxon>
        <taxon>Betaproteobacteria</taxon>
        <taxon>Burkholderiales</taxon>
        <taxon>Burkholderiaceae</taxon>
        <taxon>Polynucleobacter</taxon>
    </lineage>
</organism>
<dbReference type="SUPFAM" id="SSF103025">
    <property type="entry name" value="Folate-binding domain"/>
    <property type="match status" value="1"/>
</dbReference>
<keyword evidence="1" id="KW-0809">Transit peptide</keyword>
<dbReference type="InterPro" id="IPR027266">
    <property type="entry name" value="TrmE/GcvT-like"/>
</dbReference>
<dbReference type="AlphaFoldDB" id="A0AA43S5L2"/>
<proteinExistence type="predicted"/>
<dbReference type="PANTHER" id="PTHR22602:SF0">
    <property type="entry name" value="TRANSFERASE CAF17, MITOCHONDRIAL-RELATED"/>
    <property type="match status" value="1"/>
</dbReference>